<protein>
    <submittedName>
        <fullName evidence="2">Uncharacterized protein</fullName>
    </submittedName>
</protein>
<feature type="region of interest" description="Disordered" evidence="1">
    <location>
        <begin position="1"/>
        <end position="77"/>
    </location>
</feature>
<dbReference type="EMBL" id="MCFF01000027">
    <property type="protein sequence ID" value="ORZ11764.1"/>
    <property type="molecule type" value="Genomic_DNA"/>
</dbReference>
<feature type="compositionally biased region" description="Basic residues" evidence="1">
    <location>
        <begin position="49"/>
        <end position="61"/>
    </location>
</feature>
<evidence type="ECO:0000313" key="2">
    <source>
        <dbReference type="EMBL" id="ORZ10930.1"/>
    </source>
</evidence>
<dbReference type="GeneID" id="33561216"/>
<comment type="caution">
    <text evidence="2">The sequence shown here is derived from an EMBL/GenBank/DDBJ whole genome shotgun (WGS) entry which is preliminary data.</text>
</comment>
<evidence type="ECO:0000313" key="3">
    <source>
        <dbReference type="EMBL" id="ORZ11764.1"/>
    </source>
</evidence>
<gene>
    <name evidence="3" type="ORF">BCR41DRAFT_109424</name>
    <name evidence="2" type="ORF">BCR41DRAFT_113871</name>
</gene>
<dbReference type="InParanoid" id="A0A1Y2GHB6"/>
<feature type="compositionally biased region" description="Polar residues" evidence="1">
    <location>
        <begin position="10"/>
        <end position="23"/>
    </location>
</feature>
<dbReference type="EMBL" id="MCFF01000029">
    <property type="protein sequence ID" value="ORZ10930.1"/>
    <property type="molecule type" value="Genomic_DNA"/>
</dbReference>
<sequence>MDASQHRSLSDTNINNDRVQRSSGLERVATGHIRGGPPPLNRPGGPASRSRRYVPPRRRGPVRQSEGMTPADQRSPGAATTALLANTQTHASSVSSHDLENTDTLSLPVLRTMAPVSGEGNIRDMSPLSAPRPHSPSTEVPVAAPVTVSVISGPLPSASLTFFGATAMVEIADVTEEVLASADTSQASAGSELQVNPSSLATPILTSTVVVPTPLPPPSSPTSSLLRTSINARPLPSVQHVQVNDGYEGERRIRSWHTN</sequence>
<keyword evidence="4" id="KW-1185">Reference proteome</keyword>
<dbReference type="Proteomes" id="UP000193648">
    <property type="component" value="Unassembled WGS sequence"/>
</dbReference>
<dbReference type="RefSeq" id="XP_021879861.1">
    <property type="nucleotide sequence ID" value="XM_022019371.1"/>
</dbReference>
<evidence type="ECO:0000256" key="1">
    <source>
        <dbReference type="SAM" id="MobiDB-lite"/>
    </source>
</evidence>
<proteinExistence type="predicted"/>
<evidence type="ECO:0000313" key="4">
    <source>
        <dbReference type="Proteomes" id="UP000193648"/>
    </source>
</evidence>
<accession>A0A1Y2GHB6</accession>
<organism evidence="2 4">
    <name type="scientific">Lobosporangium transversale</name>
    <dbReference type="NCBI Taxonomy" id="64571"/>
    <lineage>
        <taxon>Eukaryota</taxon>
        <taxon>Fungi</taxon>
        <taxon>Fungi incertae sedis</taxon>
        <taxon>Mucoromycota</taxon>
        <taxon>Mortierellomycotina</taxon>
        <taxon>Mortierellomycetes</taxon>
        <taxon>Mortierellales</taxon>
        <taxon>Mortierellaceae</taxon>
        <taxon>Lobosporangium</taxon>
    </lineage>
</organism>
<dbReference type="AlphaFoldDB" id="A0A1Y2GHB6"/>
<name>A0A1Y2GHB6_9FUNG</name>
<reference evidence="2 4" key="1">
    <citation type="submission" date="2016-07" db="EMBL/GenBank/DDBJ databases">
        <title>Pervasive Adenine N6-methylation of Active Genes in Fungi.</title>
        <authorList>
            <consortium name="DOE Joint Genome Institute"/>
            <person name="Mondo S.J."/>
            <person name="Dannebaum R.O."/>
            <person name="Kuo R.C."/>
            <person name="Labutti K."/>
            <person name="Haridas S."/>
            <person name="Kuo A."/>
            <person name="Salamov A."/>
            <person name="Ahrendt S.R."/>
            <person name="Lipzen A."/>
            <person name="Sullivan W."/>
            <person name="Andreopoulos W.B."/>
            <person name="Clum A."/>
            <person name="Lindquist E."/>
            <person name="Daum C."/>
            <person name="Ramamoorthy G.K."/>
            <person name="Gryganskyi A."/>
            <person name="Culley D."/>
            <person name="Magnuson J.K."/>
            <person name="James T.Y."/>
            <person name="O'Malley M.A."/>
            <person name="Stajich J.E."/>
            <person name="Spatafora J.W."/>
            <person name="Visel A."/>
            <person name="Grigoriev I.V."/>
        </authorList>
    </citation>
    <scope>NUCLEOTIDE SEQUENCE [LARGE SCALE GENOMIC DNA]</scope>
    <source>
        <strain evidence="2 4">NRRL 3116</strain>
    </source>
</reference>